<dbReference type="RefSeq" id="WP_171624440.1">
    <property type="nucleotide sequence ID" value="NZ_JABBPG010000001.1"/>
</dbReference>
<gene>
    <name evidence="2" type="ORF">HG263_02190</name>
</gene>
<keyword evidence="3" id="KW-1185">Reference proteome</keyword>
<sequence length="150" mass="16958">MKRLPILILCIAPLCSAASMEQLYGTWQFMVEGGLIYELKYKFALDKNKKHLHQFGYIKLSGEGASPDAANFNYTLSGTIHFIDSDTMMIKPVSVQAKKIQDVLGVITPEFIADFVNNTEQYETTVEFTDNHHLKAKFDTDESAVCVWVK</sequence>
<name>A0A849V8V9_9GAMM</name>
<dbReference type="EMBL" id="JABBPG010000001">
    <property type="protein sequence ID" value="NOU49358.1"/>
    <property type="molecule type" value="Genomic_DNA"/>
</dbReference>
<dbReference type="Proteomes" id="UP000586305">
    <property type="component" value="Unassembled WGS sequence"/>
</dbReference>
<feature type="signal peptide" evidence="1">
    <location>
        <begin position="1"/>
        <end position="17"/>
    </location>
</feature>
<evidence type="ECO:0000313" key="3">
    <source>
        <dbReference type="Proteomes" id="UP000586305"/>
    </source>
</evidence>
<dbReference type="AlphaFoldDB" id="A0A849V8V9"/>
<evidence type="ECO:0008006" key="4">
    <source>
        <dbReference type="Google" id="ProtNLM"/>
    </source>
</evidence>
<reference evidence="2 3" key="1">
    <citation type="submission" date="2020-04" db="EMBL/GenBank/DDBJ databases">
        <title>Pseudoalteromonas caenipelagi sp. nov., isolated from a tidal flat.</title>
        <authorList>
            <person name="Park S."/>
            <person name="Yoon J.-H."/>
        </authorList>
    </citation>
    <scope>NUCLEOTIDE SEQUENCE [LARGE SCALE GENOMIC DNA]</scope>
    <source>
        <strain evidence="2 3">JBTF-M23</strain>
    </source>
</reference>
<organism evidence="2 3">
    <name type="scientific">Pseudoalteromonas caenipelagi</name>
    <dbReference type="NCBI Taxonomy" id="2726988"/>
    <lineage>
        <taxon>Bacteria</taxon>
        <taxon>Pseudomonadati</taxon>
        <taxon>Pseudomonadota</taxon>
        <taxon>Gammaproteobacteria</taxon>
        <taxon>Alteromonadales</taxon>
        <taxon>Pseudoalteromonadaceae</taxon>
        <taxon>Pseudoalteromonas</taxon>
    </lineage>
</organism>
<evidence type="ECO:0000256" key="1">
    <source>
        <dbReference type="SAM" id="SignalP"/>
    </source>
</evidence>
<proteinExistence type="predicted"/>
<accession>A0A849V8V9</accession>
<keyword evidence="1" id="KW-0732">Signal</keyword>
<comment type="caution">
    <text evidence="2">The sequence shown here is derived from an EMBL/GenBank/DDBJ whole genome shotgun (WGS) entry which is preliminary data.</text>
</comment>
<protein>
    <recommendedName>
        <fullName evidence="4">DUF306 domain-containing protein</fullName>
    </recommendedName>
</protein>
<feature type="chain" id="PRO_5032874365" description="DUF306 domain-containing protein" evidence="1">
    <location>
        <begin position="18"/>
        <end position="150"/>
    </location>
</feature>
<evidence type="ECO:0000313" key="2">
    <source>
        <dbReference type="EMBL" id="NOU49358.1"/>
    </source>
</evidence>